<protein>
    <submittedName>
        <fullName evidence="1">Uncharacterized protein</fullName>
    </submittedName>
</protein>
<accession>A0ABU4GFT1</accession>
<name>A0ABU4GFT1_9CLOT</name>
<evidence type="ECO:0000313" key="2">
    <source>
        <dbReference type="Proteomes" id="UP001276854"/>
    </source>
</evidence>
<keyword evidence="2" id="KW-1185">Reference proteome</keyword>
<dbReference type="EMBL" id="JAWONS010000058">
    <property type="protein sequence ID" value="MDW2796487.1"/>
    <property type="molecule type" value="Genomic_DNA"/>
</dbReference>
<organism evidence="1 2">
    <name type="scientific">Clostridium boliviensis</name>
    <dbReference type="NCBI Taxonomy" id="318465"/>
    <lineage>
        <taxon>Bacteria</taxon>
        <taxon>Bacillati</taxon>
        <taxon>Bacillota</taxon>
        <taxon>Clostridia</taxon>
        <taxon>Eubacteriales</taxon>
        <taxon>Clostridiaceae</taxon>
        <taxon>Clostridium</taxon>
    </lineage>
</organism>
<proteinExistence type="predicted"/>
<evidence type="ECO:0000313" key="1">
    <source>
        <dbReference type="EMBL" id="MDW2796487.1"/>
    </source>
</evidence>
<reference evidence="1 2" key="1">
    <citation type="submission" date="2023-10" db="EMBL/GenBank/DDBJ databases">
        <title>A novel Glycoside Hydrolase 43-Like Enzyme from Clostrdium boliviensis is an Endo-xylanase, and a Candidate for Xylooligosaccharides Production from Different Xylan Substrates.</title>
        <authorList>
            <person name="Alvarez M.T."/>
            <person name="Rocabado-Villegas L.R."/>
            <person name="Salas-Veizaga D.M."/>
            <person name="Linares-Pasten J.A."/>
            <person name="Gudmundsdottir E.E."/>
            <person name="Hreggvidsson G.O."/>
            <person name="Adlercreutz P."/>
            <person name="Nordberg Karlsson E."/>
        </authorList>
    </citation>
    <scope>NUCLEOTIDE SEQUENCE [LARGE SCALE GENOMIC DNA]</scope>
    <source>
        <strain evidence="1 2">E-1</strain>
    </source>
</reference>
<dbReference type="Proteomes" id="UP001276854">
    <property type="component" value="Unassembled WGS sequence"/>
</dbReference>
<sequence>MVRFINKKTGEIGEAYKIEKKIHIQFTEGGKEYQYDEKNIEILKDENVEPKTQENDKKNLMPVYSFKRKCYSAKCGKMTEILTYIKFDDGTDEDMVYPWDKNRLNKNKSPEAEMYHMENPSIEYYPIKVIGSDKEIDELMLKKFPKKIQTKYSGTQKRRYPMNICQYCGAKQGEYFIYEWVNKAIQKMEALPVFQMIESERRINQDAYEEQTAKALKEEYLKPKRAVVEGKNQIYIYSMIRTCHTCREKTEVLTYAKYDDGTGENLIYPWDKKRLNENKSFESEIRHMRYPTIEYYPIKVFGSDEDLDNIMLKMFPERISKKYLANVCQHCGAKQKSSYIYRKMNRIIKDMEELPVFKVVYNEF</sequence>
<gene>
    <name evidence="1" type="ORF">RZO55_02685</name>
</gene>
<comment type="caution">
    <text evidence="1">The sequence shown here is derived from an EMBL/GenBank/DDBJ whole genome shotgun (WGS) entry which is preliminary data.</text>
</comment>
<dbReference type="RefSeq" id="WP_318062756.1">
    <property type="nucleotide sequence ID" value="NZ_JAWONS010000058.1"/>
</dbReference>